<dbReference type="EMBL" id="JACIDM010000002">
    <property type="protein sequence ID" value="MBB4083542.1"/>
    <property type="molecule type" value="Genomic_DNA"/>
</dbReference>
<dbReference type="InterPro" id="IPR014922">
    <property type="entry name" value="YdhG-like"/>
</dbReference>
<organism evidence="2 3">
    <name type="scientific">Brevundimonas lenta</name>
    <dbReference type="NCBI Taxonomy" id="424796"/>
    <lineage>
        <taxon>Bacteria</taxon>
        <taxon>Pseudomonadati</taxon>
        <taxon>Pseudomonadota</taxon>
        <taxon>Alphaproteobacteria</taxon>
        <taxon>Caulobacterales</taxon>
        <taxon>Caulobacteraceae</taxon>
        <taxon>Brevundimonas</taxon>
    </lineage>
</organism>
<evidence type="ECO:0000259" key="1">
    <source>
        <dbReference type="Pfam" id="PF08818"/>
    </source>
</evidence>
<protein>
    <recommendedName>
        <fullName evidence="1">YdhG-like domain-containing protein</fullName>
    </recommendedName>
</protein>
<dbReference type="SUPFAM" id="SSF159888">
    <property type="entry name" value="YdhG-like"/>
    <property type="match status" value="1"/>
</dbReference>
<gene>
    <name evidence="2" type="ORF">GGR12_002408</name>
</gene>
<evidence type="ECO:0000313" key="3">
    <source>
        <dbReference type="Proteomes" id="UP000529946"/>
    </source>
</evidence>
<reference evidence="2 3" key="1">
    <citation type="submission" date="2020-08" db="EMBL/GenBank/DDBJ databases">
        <title>Genomic Encyclopedia of Type Strains, Phase IV (KMG-IV): sequencing the most valuable type-strain genomes for metagenomic binning, comparative biology and taxonomic classification.</title>
        <authorList>
            <person name="Goeker M."/>
        </authorList>
    </citation>
    <scope>NUCLEOTIDE SEQUENCE [LARGE SCALE GENOMIC DNA]</scope>
    <source>
        <strain evidence="2 3">DSM 23960</strain>
    </source>
</reference>
<feature type="domain" description="YdhG-like" evidence="1">
    <location>
        <begin position="26"/>
        <end position="122"/>
    </location>
</feature>
<keyword evidence="3" id="KW-1185">Reference proteome</keyword>
<dbReference type="AlphaFoldDB" id="A0A7W6JEB6"/>
<dbReference type="RefSeq" id="WP_183204628.1">
    <property type="nucleotide sequence ID" value="NZ_BAAAER010000009.1"/>
</dbReference>
<proteinExistence type="predicted"/>
<sequence>MASEPKTRPTDVPVADFIAAVENPKRRADAEVVQALLTEITGEQPVMWGPSIVGYGSYRTPTGDWPRMGFSPRKAQMVLYFMTGFEGEKELLARLGKHKTSVACLYINKLADVDMDVLRELAVRSLAWMNERYPPS</sequence>
<dbReference type="Pfam" id="PF08818">
    <property type="entry name" value="DUF1801"/>
    <property type="match status" value="1"/>
</dbReference>
<evidence type="ECO:0000313" key="2">
    <source>
        <dbReference type="EMBL" id="MBB4083542.1"/>
    </source>
</evidence>
<dbReference type="Proteomes" id="UP000529946">
    <property type="component" value="Unassembled WGS sequence"/>
</dbReference>
<name>A0A7W6JEB6_9CAUL</name>
<accession>A0A7W6JEB6</accession>
<comment type="caution">
    <text evidence="2">The sequence shown here is derived from an EMBL/GenBank/DDBJ whole genome shotgun (WGS) entry which is preliminary data.</text>
</comment>